<keyword evidence="2" id="KW-1185">Reference proteome</keyword>
<dbReference type="OrthoDB" id="5147813at2"/>
<proteinExistence type="predicted"/>
<protein>
    <submittedName>
        <fullName evidence="1">Uncharacterized protein</fullName>
    </submittedName>
</protein>
<dbReference type="AlphaFoldDB" id="A0A1Q9LPX9"/>
<sequence>MGDDITAEALEVDLLAGGVDLLDLYRGGLSYRRLCALVTHLPDDAAVWSAHRPGGRYSTVELLLVALERRITVL</sequence>
<reference evidence="1 2" key="1">
    <citation type="submission" date="2016-10" db="EMBL/GenBank/DDBJ databases">
        <title>The Draft Genome Sequence of Actinokineospora bangkokensis 44EHWT reveals the biosynthetic pathway of antifungal compounds Thailandins with unusual extender unit butylmalonyl-CoA.</title>
        <authorList>
            <person name="Greule A."/>
            <person name="Intra B."/>
            <person name="Flemming S."/>
            <person name="Rommel M.G."/>
            <person name="Panbangred W."/>
            <person name="Bechthold A."/>
        </authorList>
    </citation>
    <scope>NUCLEOTIDE SEQUENCE [LARGE SCALE GENOMIC DNA]</scope>
    <source>
        <strain evidence="1 2">44EHW</strain>
    </source>
</reference>
<dbReference type="EMBL" id="MKQR01000008">
    <property type="protein sequence ID" value="OLR94043.1"/>
    <property type="molecule type" value="Genomic_DNA"/>
</dbReference>
<name>A0A1Q9LPX9_9PSEU</name>
<comment type="caution">
    <text evidence="1">The sequence shown here is derived from an EMBL/GenBank/DDBJ whole genome shotgun (WGS) entry which is preliminary data.</text>
</comment>
<evidence type="ECO:0000313" key="1">
    <source>
        <dbReference type="EMBL" id="OLR94043.1"/>
    </source>
</evidence>
<gene>
    <name evidence="1" type="ORF">BJP25_13790</name>
</gene>
<organism evidence="1 2">
    <name type="scientific">Actinokineospora bangkokensis</name>
    <dbReference type="NCBI Taxonomy" id="1193682"/>
    <lineage>
        <taxon>Bacteria</taxon>
        <taxon>Bacillati</taxon>
        <taxon>Actinomycetota</taxon>
        <taxon>Actinomycetes</taxon>
        <taxon>Pseudonocardiales</taxon>
        <taxon>Pseudonocardiaceae</taxon>
        <taxon>Actinokineospora</taxon>
    </lineage>
</organism>
<accession>A0A1Q9LPX9</accession>
<dbReference type="Proteomes" id="UP000186040">
    <property type="component" value="Unassembled WGS sequence"/>
</dbReference>
<evidence type="ECO:0000313" key="2">
    <source>
        <dbReference type="Proteomes" id="UP000186040"/>
    </source>
</evidence>
<dbReference type="RefSeq" id="WP_158075619.1">
    <property type="nucleotide sequence ID" value="NZ_MKQR01000008.1"/>
</dbReference>